<accession>A0A422Q805</accession>
<evidence type="ECO:0000313" key="3">
    <source>
        <dbReference type="EMBL" id="RNF26079.1"/>
    </source>
</evidence>
<gene>
    <name evidence="3" type="ORF">Tco025E_01708</name>
</gene>
<keyword evidence="1" id="KW-0175">Coiled coil</keyword>
<reference evidence="3 4" key="1">
    <citation type="journal article" date="2018" name="BMC Genomics">
        <title>Genomic comparison of Trypanosoma conorhini and Trypanosoma rangeli to Trypanosoma cruzi strains of high and low virulence.</title>
        <authorList>
            <person name="Bradwell K.R."/>
            <person name="Koparde V.N."/>
            <person name="Matveyev A.V."/>
            <person name="Serrano M.G."/>
            <person name="Alves J.M."/>
            <person name="Parikh H."/>
            <person name="Huang B."/>
            <person name="Lee V."/>
            <person name="Espinosa-Alvarez O."/>
            <person name="Ortiz P.A."/>
            <person name="Costa-Martins A.G."/>
            <person name="Teixeira M.M."/>
            <person name="Buck G.A."/>
        </authorList>
    </citation>
    <scope>NUCLEOTIDE SEQUENCE [LARGE SCALE GENOMIC DNA]</scope>
    <source>
        <strain evidence="3 4">025E</strain>
    </source>
</reference>
<dbReference type="PANTHER" id="PTHR34732:SF4">
    <property type="entry name" value="ROD COMPONENT, PUTATIVE-RELATED"/>
    <property type="match status" value="1"/>
</dbReference>
<organism evidence="3 4">
    <name type="scientific">Trypanosoma conorhini</name>
    <dbReference type="NCBI Taxonomy" id="83891"/>
    <lineage>
        <taxon>Eukaryota</taxon>
        <taxon>Discoba</taxon>
        <taxon>Euglenozoa</taxon>
        <taxon>Kinetoplastea</taxon>
        <taxon>Metakinetoplastina</taxon>
        <taxon>Trypanosomatida</taxon>
        <taxon>Trypanosomatidae</taxon>
        <taxon>Trypanosoma</taxon>
    </lineage>
</organism>
<feature type="coiled-coil region" evidence="1">
    <location>
        <begin position="314"/>
        <end position="372"/>
    </location>
</feature>
<feature type="region of interest" description="Disordered" evidence="2">
    <location>
        <begin position="572"/>
        <end position="592"/>
    </location>
</feature>
<evidence type="ECO:0000256" key="1">
    <source>
        <dbReference type="SAM" id="Coils"/>
    </source>
</evidence>
<dbReference type="Proteomes" id="UP000284403">
    <property type="component" value="Unassembled WGS sequence"/>
</dbReference>
<dbReference type="GO" id="GO:0031514">
    <property type="term" value="C:motile cilium"/>
    <property type="evidence" value="ECO:0007669"/>
    <property type="project" value="InterPro"/>
</dbReference>
<dbReference type="PANTHER" id="PTHR34732">
    <property type="entry name" value="69 KDA PARAFLAGELLAR ROD PROTEIN-RELATED"/>
    <property type="match status" value="1"/>
</dbReference>
<keyword evidence="3" id="KW-0969">Cilium</keyword>
<evidence type="ECO:0000256" key="2">
    <source>
        <dbReference type="SAM" id="MobiDB-lite"/>
    </source>
</evidence>
<keyword evidence="3" id="KW-0282">Flagellum</keyword>
<name>A0A422Q805_9TRYP</name>
<feature type="coiled-coil region" evidence="1">
    <location>
        <begin position="172"/>
        <end position="206"/>
    </location>
</feature>
<dbReference type="AlphaFoldDB" id="A0A422Q805"/>
<comment type="caution">
    <text evidence="3">The sequence shown here is derived from an EMBL/GenBank/DDBJ whole genome shotgun (WGS) entry which is preliminary data.</text>
</comment>
<protein>
    <submittedName>
        <fullName evidence="3">Paraflagellar rod component</fullName>
    </submittedName>
</protein>
<evidence type="ECO:0000313" key="4">
    <source>
        <dbReference type="Proteomes" id="UP000284403"/>
    </source>
</evidence>
<dbReference type="GeneID" id="40315319"/>
<proteinExistence type="predicted"/>
<dbReference type="RefSeq" id="XP_029231285.1">
    <property type="nucleotide sequence ID" value="XM_029368645.1"/>
</dbReference>
<dbReference type="EMBL" id="MKKU01000058">
    <property type="protein sequence ID" value="RNF26079.1"/>
    <property type="molecule type" value="Genomic_DNA"/>
</dbReference>
<dbReference type="InterPro" id="IPR007824">
    <property type="entry name" value="Flagellar_rod"/>
</dbReference>
<keyword evidence="4" id="KW-1185">Reference proteome</keyword>
<dbReference type="OrthoDB" id="271677at2759"/>
<sequence length="592" mass="67606">MADCMDSCALVPPQYPRRGLQEAENHRSVAALYELVENAIATAENYVAYTQGRLVALSARGSDLLAASAEMKERYKHEAPCGWTEEKLMQHCQQEVTVEELADIISRPPLDVAGVRSVLLTLQEAKAELPRGRFLLMRENLSALKPHQPPDMTRDLADICGALYEVQHVDLMAELREELSELDKGRQKTQEKLDEAISVYERALAKGDVVEVERAHRQLIAARYEVVDACAKLMQQIIGGDMSAQENSFAAELDALQRDAEEGIGRFKDALQERRQALRDDLRNCDQKRMEEDGNHQRCTEAYNATEKELDAQLGQIVQQKQKLVEELRQKARELQELMVKQKEMAEAQVRAKRAEEERLTAYNEFVNMEEQQKHRLLRCLDYFDRIDPVIPELQSYVEDMVARMPRQSLRETLNKLNDTEAEVFMAAYGAFVSCCGELTVKKMHRLDTLERQARLVEHNRNSAMESLDPNMSNYRVELENLIEQMKGVSGVINALNATQDAGEQLFQSVEEGVLAKYERAGTPFVHPLQEYGIKSVEERGRFVNRSMRYVEDEERKVLEKKNVLNRMRQAVEEDEAATESALRNAPAAPEY</sequence>
<keyword evidence="3" id="KW-0966">Cell projection</keyword>
<dbReference type="Pfam" id="PF05149">
    <property type="entry name" value="Flagellar_rod"/>
    <property type="match status" value="1"/>
</dbReference>
<dbReference type="GO" id="GO:0005516">
    <property type="term" value="F:calmodulin binding"/>
    <property type="evidence" value="ECO:0007669"/>
    <property type="project" value="InterPro"/>
</dbReference>
<dbReference type="InterPro" id="IPR053120">
    <property type="entry name" value="PFR_Component"/>
</dbReference>